<evidence type="ECO:0000313" key="2">
    <source>
        <dbReference type="Proteomes" id="UP000280708"/>
    </source>
</evidence>
<keyword evidence="1" id="KW-0456">Lyase</keyword>
<dbReference type="InterPro" id="IPR004927">
    <property type="entry name" value="MerB"/>
</dbReference>
<organism evidence="1 2">
    <name type="scientific">Sphingobium yanoikuyae</name>
    <name type="common">Sphingomonas yanoikuyae</name>
    <dbReference type="NCBI Taxonomy" id="13690"/>
    <lineage>
        <taxon>Bacteria</taxon>
        <taxon>Pseudomonadati</taxon>
        <taxon>Pseudomonadota</taxon>
        <taxon>Alphaproteobacteria</taxon>
        <taxon>Sphingomonadales</taxon>
        <taxon>Sphingomonadaceae</taxon>
        <taxon>Sphingobium</taxon>
    </lineage>
</organism>
<dbReference type="Proteomes" id="UP000280708">
    <property type="component" value="Plasmid pF3"/>
</dbReference>
<keyword evidence="1" id="KW-0614">Plasmid</keyword>
<dbReference type="AlphaFoldDB" id="A0A3G2UNL1"/>
<dbReference type="NCBIfam" id="NF009710">
    <property type="entry name" value="PRK13239.1"/>
    <property type="match status" value="1"/>
</dbReference>
<dbReference type="InterPro" id="IPR036390">
    <property type="entry name" value="WH_DNA-bd_sf"/>
</dbReference>
<dbReference type="PRINTS" id="PR01699">
    <property type="entry name" value="ORGNOHGLYASE"/>
</dbReference>
<accession>A0A3G2UNL1</accession>
<dbReference type="NCBIfam" id="NF033555">
    <property type="entry name" value="lyase_MerB"/>
    <property type="match status" value="1"/>
</dbReference>
<geneLocation type="plasmid" evidence="2">
    <name>pf3</name>
</geneLocation>
<protein>
    <submittedName>
        <fullName evidence="1">Organomercurial lyase MerB</fullName>
    </submittedName>
</protein>
<reference evidence="1 2" key="1">
    <citation type="submission" date="2018-10" db="EMBL/GenBank/DDBJ databases">
        <title>Characterization and genome analysis of a novel bacterium Sphingobium yanoikuyae SJTF8 capable of degrading PAHs.</title>
        <authorList>
            <person name="Yin C."/>
            <person name="Xiong W."/>
            <person name="Liang R."/>
        </authorList>
    </citation>
    <scope>NUCLEOTIDE SEQUENCE [LARGE SCALE GENOMIC DNA]</scope>
    <source>
        <strain evidence="1 2">SJTF8</strain>
        <plasmid evidence="2">pf3</plasmid>
    </source>
</reference>
<name>A0A3G2UNL1_SPHYA</name>
<gene>
    <name evidence="1" type="primary">merB</name>
    <name evidence="1" type="ORF">EBF16_03680</name>
</gene>
<dbReference type="SUPFAM" id="SSF160387">
    <property type="entry name" value="NosL/MerB-like"/>
    <property type="match status" value="1"/>
</dbReference>
<dbReference type="Pfam" id="PF03243">
    <property type="entry name" value="MerB"/>
    <property type="match status" value="1"/>
</dbReference>
<sequence>MKESVMSPTTYIEHFPSISRSQDSAELLVALLRELAKGRPVSRTTLAGILNWPDERIAAVLAQTASTEYDDDGNIIGHGLTLRETAHSFEIDGRRLYAWCALDTLMFPALLGCTARVSSRCAATGAPVSLTVSPNEIRAVEPADVAVSLVPPQETNDVRRSFCCHVHFFASTHVAQDWASKRPGLTIIGVREAFCVGQELNRQLLHPPHRATP</sequence>
<dbReference type="GO" id="GO:0018836">
    <property type="term" value="F:alkylmercury lyase activity"/>
    <property type="evidence" value="ECO:0007669"/>
    <property type="project" value="InterPro"/>
</dbReference>
<dbReference type="InterPro" id="IPR053717">
    <property type="entry name" value="MerB_lyase_sf"/>
</dbReference>
<dbReference type="SUPFAM" id="SSF46785">
    <property type="entry name" value="Winged helix' DNA-binding domain"/>
    <property type="match status" value="1"/>
</dbReference>
<dbReference type="Gene3D" id="3.30.450.410">
    <property type="match status" value="1"/>
</dbReference>
<evidence type="ECO:0000313" key="1">
    <source>
        <dbReference type="EMBL" id="AYO76114.1"/>
    </source>
</evidence>
<dbReference type="PIRSF" id="PIRSF001458">
    <property type="entry name" value="MerB"/>
    <property type="match status" value="1"/>
</dbReference>
<dbReference type="EMBL" id="CP033229">
    <property type="protein sequence ID" value="AYO76114.1"/>
    <property type="molecule type" value="Genomic_DNA"/>
</dbReference>
<proteinExistence type="predicted"/>